<feature type="transmembrane region" description="Helical" evidence="1">
    <location>
        <begin position="391"/>
        <end position="411"/>
    </location>
</feature>
<keyword evidence="1" id="KW-0472">Membrane</keyword>
<evidence type="ECO:0000313" key="3">
    <source>
        <dbReference type="Proteomes" id="UP000676169"/>
    </source>
</evidence>
<feature type="transmembrane region" description="Helical" evidence="1">
    <location>
        <begin position="359"/>
        <end position="379"/>
    </location>
</feature>
<protein>
    <submittedName>
        <fullName evidence="2">Uncharacterized protein</fullName>
    </submittedName>
</protein>
<evidence type="ECO:0000256" key="1">
    <source>
        <dbReference type="SAM" id="Phobius"/>
    </source>
</evidence>
<feature type="transmembrane region" description="Helical" evidence="1">
    <location>
        <begin position="417"/>
        <end position="438"/>
    </location>
</feature>
<reference evidence="2" key="1">
    <citation type="submission" date="2021-04" db="EMBL/GenBank/DDBJ databases">
        <title>Luteolibacter sp. 32A isolated from the skin of an Anderson's salamander (Ambystoma andersonii).</title>
        <authorList>
            <person name="Spergser J."/>
            <person name="Busse H.-J."/>
        </authorList>
    </citation>
    <scope>NUCLEOTIDE SEQUENCE</scope>
    <source>
        <strain evidence="2">32A</strain>
    </source>
</reference>
<feature type="transmembrane region" description="Helical" evidence="1">
    <location>
        <begin position="185"/>
        <end position="209"/>
    </location>
</feature>
<organism evidence="2 3">
    <name type="scientific">Luteolibacter ambystomatis</name>
    <dbReference type="NCBI Taxonomy" id="2824561"/>
    <lineage>
        <taxon>Bacteria</taxon>
        <taxon>Pseudomonadati</taxon>
        <taxon>Verrucomicrobiota</taxon>
        <taxon>Verrucomicrobiia</taxon>
        <taxon>Verrucomicrobiales</taxon>
        <taxon>Verrucomicrobiaceae</taxon>
        <taxon>Luteolibacter</taxon>
    </lineage>
</organism>
<accession>A0A975G8G0</accession>
<dbReference type="Proteomes" id="UP000676169">
    <property type="component" value="Chromosome"/>
</dbReference>
<name>A0A975G8G0_9BACT</name>
<keyword evidence="1" id="KW-0812">Transmembrane</keyword>
<sequence length="456" mass="50227">MPALTDRLPSWVLRIAGLLGLDKKVLTGLGARIMSMAAAPVGAFLTVWTLTPEKQGLYYLFASLLALRALFELGAGTSVIQVAAHARGDEEGRRTSPLEPAFVATVNRWMLRVATVYGLAAGLGGAAFLIYQGHGDFHTLGAWVSFITISSLQFASEGRWGLLEGADQVAAANILRTKNALIQYLVQWSLLLLGAGLFSFCAGALAAYLSQEIRFRKNYPWMYVPFRSQIEERLVHFKKELLRLIKRASQTYLTTYFVFQIQQPICFHLLGAPSSARLGFSQTMGSAMIGLPLVWLAMNFPKLAHLIADEDVAAARRLFKARWLQVCLFSMGCAAAAFVATKVLAQFPRFEGRLMDDNSMLILFGAQFVQTCALGLTYWPRAFKVEPFVIIAYVQMIATPLMLWGFLSTWGLRGGSLAILGTWIIGGIGIALTVRPYWKTGTMLANRQNQAPQPAE</sequence>
<feature type="transmembrane region" description="Helical" evidence="1">
    <location>
        <begin position="109"/>
        <end position="130"/>
    </location>
</feature>
<keyword evidence="3" id="KW-1185">Reference proteome</keyword>
<feature type="transmembrane region" description="Helical" evidence="1">
    <location>
        <begin position="29"/>
        <end position="50"/>
    </location>
</feature>
<dbReference type="KEGG" id="lamb:KBB96_15300"/>
<dbReference type="RefSeq" id="WP_211630342.1">
    <property type="nucleotide sequence ID" value="NZ_CP073100.1"/>
</dbReference>
<evidence type="ECO:0000313" key="2">
    <source>
        <dbReference type="EMBL" id="QUE50230.1"/>
    </source>
</evidence>
<feature type="transmembrane region" description="Helical" evidence="1">
    <location>
        <begin position="326"/>
        <end position="347"/>
    </location>
</feature>
<proteinExistence type="predicted"/>
<gene>
    <name evidence="2" type="ORF">KBB96_15300</name>
</gene>
<dbReference type="AlphaFoldDB" id="A0A975G8G0"/>
<dbReference type="EMBL" id="CP073100">
    <property type="protein sequence ID" value="QUE50230.1"/>
    <property type="molecule type" value="Genomic_DNA"/>
</dbReference>
<keyword evidence="1" id="KW-1133">Transmembrane helix</keyword>